<dbReference type="PANTHER" id="PTHR46305:SF3">
    <property type="entry name" value="NADPH:QUINONE OXIDOREDUCTASE MDAB"/>
    <property type="match status" value="1"/>
</dbReference>
<dbReference type="Proteomes" id="UP000052022">
    <property type="component" value="Unassembled WGS sequence"/>
</dbReference>
<evidence type="ECO:0000313" key="7">
    <source>
        <dbReference type="Proteomes" id="UP000052022"/>
    </source>
</evidence>
<dbReference type="InterPro" id="IPR029039">
    <property type="entry name" value="Flavoprotein-like_sf"/>
</dbReference>
<dbReference type="InterPro" id="IPR003680">
    <property type="entry name" value="Flavodoxin_fold"/>
</dbReference>
<evidence type="ECO:0000259" key="5">
    <source>
        <dbReference type="Pfam" id="PF02525"/>
    </source>
</evidence>
<evidence type="ECO:0000313" key="6">
    <source>
        <dbReference type="EMBL" id="CUH79279.1"/>
    </source>
</evidence>
<accession>A0A0P1GD41</accession>
<dbReference type="EMBL" id="CYSD01000037">
    <property type="protein sequence ID" value="CUH79279.1"/>
    <property type="molecule type" value="Genomic_DNA"/>
</dbReference>
<dbReference type="AlphaFoldDB" id="A0A0P1GD41"/>
<evidence type="ECO:0000256" key="4">
    <source>
        <dbReference type="ARBA" id="ARBA00037981"/>
    </source>
</evidence>
<comment type="cofactor">
    <cofactor evidence="1">
        <name>FAD</name>
        <dbReference type="ChEBI" id="CHEBI:57692"/>
    </cofactor>
</comment>
<sequence length="201" mass="22527">MSHVLIINGHHPYPFSEGRLNAALVDRARAFFEAQGDTVKTSATAGDYDPEDEIAKLLWADLVVLQYPVNWMGAPWSLKKFIDEVYTAGMDGRLMNGDGRTSEEPTKNYGMGGVLQDKSYMQSVTYNAPREAFDNPAEPFLQGASVDDMLLPMHLNFKFMGMQRTPTFVAYDVMKNPDIEGDFMRFDAHLKANFAKEDALA</sequence>
<dbReference type="SUPFAM" id="SSF52218">
    <property type="entry name" value="Flavoproteins"/>
    <property type="match status" value="1"/>
</dbReference>
<dbReference type="RefSeq" id="WP_058290360.1">
    <property type="nucleotide sequence ID" value="NZ_CYSD01000037.1"/>
</dbReference>
<dbReference type="Gene3D" id="3.40.50.360">
    <property type="match status" value="1"/>
</dbReference>
<reference evidence="6 7" key="1">
    <citation type="submission" date="2015-09" db="EMBL/GenBank/DDBJ databases">
        <authorList>
            <consortium name="Swine Surveillance"/>
        </authorList>
    </citation>
    <scope>NUCLEOTIDE SEQUENCE [LARGE SCALE GENOMIC DNA]</scope>
    <source>
        <strain evidence="6 7">CECT 7557</strain>
    </source>
</reference>
<keyword evidence="2" id="KW-0285">Flavoprotein</keyword>
<gene>
    <name evidence="6" type="primary">mdaB</name>
    <name evidence="6" type="ORF">TRM7557_02318</name>
</gene>
<feature type="domain" description="Flavodoxin-like fold" evidence="5">
    <location>
        <begin position="3"/>
        <end position="181"/>
    </location>
</feature>
<dbReference type="OrthoDB" id="9798454at2"/>
<evidence type="ECO:0000256" key="3">
    <source>
        <dbReference type="ARBA" id="ARBA00022827"/>
    </source>
</evidence>
<dbReference type="InterPro" id="IPR052397">
    <property type="entry name" value="NADPH-QR_MdaB"/>
</dbReference>
<evidence type="ECO:0000256" key="2">
    <source>
        <dbReference type="ARBA" id="ARBA00022630"/>
    </source>
</evidence>
<name>A0A0P1GD41_9RHOB</name>
<dbReference type="STRING" id="928856.SAMN04488049_101400"/>
<dbReference type="PANTHER" id="PTHR46305">
    <property type="match status" value="1"/>
</dbReference>
<protein>
    <submittedName>
        <fullName evidence="6">Modulator of drug activity B</fullName>
    </submittedName>
</protein>
<dbReference type="Pfam" id="PF02525">
    <property type="entry name" value="Flavodoxin_2"/>
    <property type="match status" value="1"/>
</dbReference>
<proteinExistence type="inferred from homology"/>
<evidence type="ECO:0000256" key="1">
    <source>
        <dbReference type="ARBA" id="ARBA00001974"/>
    </source>
</evidence>
<keyword evidence="3" id="KW-0274">FAD</keyword>
<comment type="similarity">
    <text evidence="4">Belongs to the oxidoreductase MdaB family.</text>
</comment>
<keyword evidence="7" id="KW-1185">Reference proteome</keyword>
<organism evidence="6 7">
    <name type="scientific">Tritonibacter multivorans</name>
    <dbReference type="NCBI Taxonomy" id="928856"/>
    <lineage>
        <taxon>Bacteria</taxon>
        <taxon>Pseudomonadati</taxon>
        <taxon>Pseudomonadota</taxon>
        <taxon>Alphaproteobacteria</taxon>
        <taxon>Rhodobacterales</taxon>
        <taxon>Paracoccaceae</taxon>
        <taxon>Tritonibacter</taxon>
    </lineage>
</organism>